<dbReference type="eggNOG" id="KOG1482">
    <property type="taxonomic scope" value="Eukaryota"/>
</dbReference>
<dbReference type="InterPro" id="IPR027469">
    <property type="entry name" value="Cation_efflux_TMD_sf"/>
</dbReference>
<keyword evidence="2 7" id="KW-0812">Transmembrane</keyword>
<reference evidence="9 10" key="1">
    <citation type="journal article" date="2012" name="Nat. Genet.">
        <title>Plasmodium cynomolgi genome sequences provide insight into Plasmodium vivax and the monkey malaria clade.</title>
        <authorList>
            <person name="Tachibana S."/>
            <person name="Sullivan S.A."/>
            <person name="Kawai S."/>
            <person name="Nakamura S."/>
            <person name="Kim H.R."/>
            <person name="Goto N."/>
            <person name="Arisue N."/>
            <person name="Palacpac N.M.Q."/>
            <person name="Honma H."/>
            <person name="Yagi M."/>
            <person name="Tougan T."/>
            <person name="Katakai Y."/>
            <person name="Kaneko O."/>
            <person name="Mita T."/>
            <person name="Kita K."/>
            <person name="Yasutomi Y."/>
            <person name="Sutton P.L."/>
            <person name="Shakhbatyan R."/>
            <person name="Horii T."/>
            <person name="Yasunaga T."/>
            <person name="Barnwell J.W."/>
            <person name="Escalante A.A."/>
            <person name="Carlton J.M."/>
            <person name="Tanabe K."/>
        </authorList>
    </citation>
    <scope>NUCLEOTIDE SEQUENCE [LARGE SCALE GENOMIC DNA]</scope>
    <source>
        <strain evidence="9 10">B</strain>
    </source>
</reference>
<keyword evidence="5 7" id="KW-0472">Membrane</keyword>
<dbReference type="NCBIfam" id="TIGR01297">
    <property type="entry name" value="CDF"/>
    <property type="match status" value="1"/>
</dbReference>
<dbReference type="Proteomes" id="UP000006319">
    <property type="component" value="Chromosome 14"/>
</dbReference>
<keyword evidence="3" id="KW-0406">Ion transport</keyword>
<evidence type="ECO:0000256" key="4">
    <source>
        <dbReference type="ARBA" id="ARBA00022989"/>
    </source>
</evidence>
<keyword evidence="3" id="KW-0862">Zinc</keyword>
<feature type="transmembrane region" description="Helical" evidence="7">
    <location>
        <begin position="134"/>
        <end position="154"/>
    </location>
</feature>
<feature type="transmembrane region" description="Helical" evidence="7">
    <location>
        <begin position="103"/>
        <end position="122"/>
    </location>
</feature>
<organism evidence="9 10">
    <name type="scientific">Plasmodium cynomolgi (strain B)</name>
    <dbReference type="NCBI Taxonomy" id="1120755"/>
    <lineage>
        <taxon>Eukaryota</taxon>
        <taxon>Sar</taxon>
        <taxon>Alveolata</taxon>
        <taxon>Apicomplexa</taxon>
        <taxon>Aconoidasida</taxon>
        <taxon>Haemosporida</taxon>
        <taxon>Plasmodiidae</taxon>
        <taxon>Plasmodium</taxon>
        <taxon>Plasmodium (Plasmodium)</taxon>
    </lineage>
</organism>
<feature type="region of interest" description="Disordered" evidence="6">
    <location>
        <begin position="253"/>
        <end position="308"/>
    </location>
</feature>
<evidence type="ECO:0000313" key="9">
    <source>
        <dbReference type="EMBL" id="GAB68901.1"/>
    </source>
</evidence>
<name>K6UET3_PLACD</name>
<dbReference type="GO" id="GO:0005886">
    <property type="term" value="C:plasma membrane"/>
    <property type="evidence" value="ECO:0007669"/>
    <property type="project" value="TreeGrafter"/>
</dbReference>
<dbReference type="InterPro" id="IPR058533">
    <property type="entry name" value="Cation_efflux_TM"/>
</dbReference>
<accession>K6UET3</accession>
<dbReference type="PANTHER" id="PTHR11562">
    <property type="entry name" value="CATION EFFLUX PROTEIN/ ZINC TRANSPORTER"/>
    <property type="match status" value="1"/>
</dbReference>
<dbReference type="PhylomeDB" id="K6UET3"/>
<dbReference type="GO" id="GO:0005385">
    <property type="term" value="F:zinc ion transmembrane transporter activity"/>
    <property type="evidence" value="ECO:0007669"/>
    <property type="project" value="TreeGrafter"/>
</dbReference>
<dbReference type="GeneID" id="14695282"/>
<feature type="domain" description="Cation efflux protein transmembrane" evidence="8">
    <location>
        <begin position="33"/>
        <end position="155"/>
    </location>
</feature>
<gene>
    <name evidence="9" type="ORF">PCYB_143290</name>
</gene>
<protein>
    <submittedName>
        <fullName evidence="9">Cation diffusion facilitator transporter domain containing protein</fullName>
    </submittedName>
</protein>
<evidence type="ECO:0000259" key="8">
    <source>
        <dbReference type="Pfam" id="PF01545"/>
    </source>
</evidence>
<dbReference type="AlphaFoldDB" id="K6UET3"/>
<evidence type="ECO:0000256" key="6">
    <source>
        <dbReference type="SAM" id="MobiDB-lite"/>
    </source>
</evidence>
<comment type="subcellular location">
    <subcellularLocation>
        <location evidence="1">Membrane</location>
        <topology evidence="1">Multi-pass membrane protein</topology>
    </subcellularLocation>
</comment>
<keyword evidence="3" id="KW-0864">Zinc transport</keyword>
<dbReference type="SUPFAM" id="SSF161111">
    <property type="entry name" value="Cation efflux protein transmembrane domain-like"/>
    <property type="match status" value="1"/>
</dbReference>
<dbReference type="PANTHER" id="PTHR11562:SF17">
    <property type="entry name" value="RE54080P-RELATED"/>
    <property type="match status" value="1"/>
</dbReference>
<evidence type="ECO:0000256" key="5">
    <source>
        <dbReference type="ARBA" id="ARBA00023136"/>
    </source>
</evidence>
<dbReference type="EMBL" id="DF157106">
    <property type="protein sequence ID" value="GAB68901.1"/>
    <property type="molecule type" value="Genomic_DNA"/>
</dbReference>
<evidence type="ECO:0000313" key="10">
    <source>
        <dbReference type="Proteomes" id="UP000006319"/>
    </source>
</evidence>
<dbReference type="Pfam" id="PF01545">
    <property type="entry name" value="Cation_efflux"/>
    <property type="match status" value="1"/>
</dbReference>
<dbReference type="KEGG" id="pcy:PCYB_143290"/>
<evidence type="ECO:0000256" key="7">
    <source>
        <dbReference type="SAM" id="Phobius"/>
    </source>
</evidence>
<dbReference type="InterPro" id="IPR002524">
    <property type="entry name" value="Cation_efflux"/>
</dbReference>
<evidence type="ECO:0000256" key="3">
    <source>
        <dbReference type="ARBA" id="ARBA00022906"/>
    </source>
</evidence>
<keyword evidence="10" id="KW-1185">Reference proteome</keyword>
<dbReference type="InterPro" id="IPR050681">
    <property type="entry name" value="CDF/SLC30A"/>
</dbReference>
<dbReference type="VEuPathDB" id="PlasmoDB:PCYB_143290"/>
<evidence type="ECO:0000256" key="2">
    <source>
        <dbReference type="ARBA" id="ARBA00022692"/>
    </source>
</evidence>
<feature type="transmembrane region" description="Helical" evidence="7">
    <location>
        <begin position="63"/>
        <end position="82"/>
    </location>
</feature>
<feature type="transmembrane region" description="Helical" evidence="7">
    <location>
        <begin position="33"/>
        <end position="57"/>
    </location>
</feature>
<keyword evidence="3" id="KW-0813">Transport</keyword>
<dbReference type="Gene3D" id="1.20.1510.10">
    <property type="entry name" value="Cation efflux protein transmembrane domain"/>
    <property type="match status" value="1"/>
</dbReference>
<dbReference type="OrthoDB" id="9944568at2759"/>
<evidence type="ECO:0000256" key="1">
    <source>
        <dbReference type="ARBA" id="ARBA00004141"/>
    </source>
</evidence>
<proteinExistence type="predicted"/>
<keyword evidence="4 7" id="KW-1133">Transmembrane helix</keyword>
<feature type="non-terminal residue" evidence="9">
    <location>
        <position position="337"/>
    </location>
</feature>
<dbReference type="RefSeq" id="XP_004224848.1">
    <property type="nucleotide sequence ID" value="XM_004224800.1"/>
</dbReference>
<sequence length="337" mass="37331">MDSSLLENGLNMNFIDRMSHLYDSSQKKATKKLIIASIICIIFMIIEIVAAIIANSLSLMTDASHLFCDLLSFALNLFSIYVSTFEGNVDMSFGYHRAEIIGALFSIFFIWALSAYILYSAVFRLFEVQTVDGYIMFVTAFVSTLANIFIAFVLKVHTHGFEFIGQRRCSHSDDANEHDHHKKEWGNNASCSAKNGKYKNINSDIVIADDDDAAAHAAACNKNNISIGKINTSSCSYVAFDYYENVNQINIDNHHKGDSRAAGGTGGGEGTTTGKKDSKNTHHALLDPASNDFLHNNQIGNDEDVQKDDDTFKVGINEYANKSNGTKDMSKKKKIRI</sequence>